<proteinExistence type="predicted"/>
<dbReference type="InterPro" id="IPR003961">
    <property type="entry name" value="FN3_dom"/>
</dbReference>
<evidence type="ECO:0000313" key="3">
    <source>
        <dbReference type="EMBL" id="SEG02393.1"/>
    </source>
</evidence>
<dbReference type="NCBIfam" id="NF033708">
    <property type="entry name" value="T9SS_Cterm_ChiA"/>
    <property type="match status" value="1"/>
</dbReference>
<keyword evidence="4" id="KW-1185">Reference proteome</keyword>
<evidence type="ECO:0000259" key="2">
    <source>
        <dbReference type="SMART" id="SM00060"/>
    </source>
</evidence>
<dbReference type="InterPro" id="IPR044023">
    <property type="entry name" value="Ig_7"/>
</dbReference>
<evidence type="ECO:0000256" key="1">
    <source>
        <dbReference type="SAM" id="MobiDB-lite"/>
    </source>
</evidence>
<dbReference type="SMART" id="SM00060">
    <property type="entry name" value="FN3"/>
    <property type="match status" value="2"/>
</dbReference>
<feature type="compositionally biased region" description="Low complexity" evidence="1">
    <location>
        <begin position="210"/>
        <end position="222"/>
    </location>
</feature>
<dbReference type="Pfam" id="PF19081">
    <property type="entry name" value="Ig_7"/>
    <property type="match status" value="1"/>
</dbReference>
<dbReference type="SUPFAM" id="SSF49265">
    <property type="entry name" value="Fibronectin type III"/>
    <property type="match status" value="1"/>
</dbReference>
<sequence>MKESYLFKKTESAKFTANLDTSSSIIAKNKKNNFLSLISSLSLLMMFFLGNKINGQTTTVTISATGNGTWTVPTGVSGSITVEAWGSGGSGGGCLTKDRGGSGGTGGTYVSSTFTGIIAGTVYNLYVAPSTPGINGKDGSNGDNSWFNTIGTLSANGGLGGNLGNGAAKTAVTTGSIGTIINIGGSTTAGTANNGSAGGAGGNSGGLGGTFTSATTSNSSTPGNGGSIAGGGGSGGSTGGGSPADNSGGPGARGEIRITYTTPTCSTPTAQPTGLILTSTSTTINGSFTLASPTVDNYLVVRSTSATAPTPVNGITYAVGSTALGGSNVVVDIDNNNTFSATGLTANTAYYIYVFSYNSLCNGGPIYYTTSPLNGNTTTLTLSYCTPTGSLDCSGGYTINNVTINTLNNTSTCGAGGYTNYPATGTQTTSILKGSSYNLSLTVGSGSGTHSAAVWIDFNQNGLFTDAGEYFLISNTITASSTTNVSIPIPTNALSGSTRMRVRYSNIATVTSTTNCVISGTYGETEDYTISLVTPAACLTPTAQPTVLSLTPSGTSVGGSFLVASPAPDNYLVVINTTGTTPTIVNGTTYTIGATVGTGNTIVNTENENTFTAAGLTPNTKYYFFVYSFNSACTGGPLYNTTSPLIGNTTTTSFSFCPPTSNVSTRYINSVQTVGNLTNMTNLNTGRPNTNGYSDYTTFPATTQIPGGGINLDVTLAISRQYLKAWVDWNNDGTFTNSGVELVYSSSGVLSIATSFGFVVPLLTTPGNYRLRIRSYEASQTFTPCGNLATGETEDYVITVVPDCPAIISSVTDKSRCESGVVDLVATALGSPTQFRWYSALTGGSLIGTSPNGNWTTPSLSSTTNYYVTAYNGTCESLIRTKIIAKINSSSIINVTPSTPEVCGEGNIVTIAASGDNMVDDLINENFQGGLGSLTSVIIGGAGDATTQWQSMTSTYVPNLSVWKPAISSRSIGDKFAFCTSDKNLLVNTSLESANLPTTAYTDLTLTFRQYYSYYGVPTDYAYVEVSTNNGVSWTAVRTYVEDHAIATDFESVTIDLTSYINNPNFKIRFRYNAQFCDGWAIDDIRLFGTKPMNTTFSWSAGTVDAYIDLACSTPYTNQSVTTVYIKPTPTQLSSTSWSFTASATLSNGCPVSKLVTIYNKTKQWLGTTSNWNDANNWKPVGVPDLTNCVFIPNTSVIPGTNYNAFAKNLTVKSTGNLELPSTSNLTVTDFVNVNTGGIFNIRDKASLVQKNNVANTGTVNIERVTQPMLKLDYTYWNSPITLASNFTLGSLSPNSPLMFSWIPTISNGPGNWQTETTATIMDPRKGYIVRAPNSFSSSIKTPYTATFAGTPNNGDITAPISKGNLNGTASTSTFDGTDENDEWNLIGNPYPSALDAAAFLNFATNKNIIDGTVYIWTHNSQPDAATIDPFYGDYALNYTDNDYAVFNSTGGTAIASTGGTSSGFIASGQSFFVKAANTMANGTTADVTFNNTMRVAGNNSNFFKLIKNNKEQAIPKTITDLERHRIWVNLTNNSGAFSQTLVGYVAGATEELDRSFDAESLGGNDVSFYSIIPEAELTIQGRALPFDKNDQVTLGYNSEISGELSIRIDHIDGLFDTQNIYLKDKELSIIHDLKDKPYVFNTEKGTFNNRFYLRFTDKTLGTDSFNLSKSDEVIVIVNQNVTIQSSNQLIKSIVVYDLSGRKIDSYKKVNALKFTLSHLNRTTAGLIVKITLENDTVVSKKIIY</sequence>
<feature type="compositionally biased region" description="Gly residues" evidence="1">
    <location>
        <begin position="223"/>
        <end position="252"/>
    </location>
</feature>
<dbReference type="InterPro" id="IPR045474">
    <property type="entry name" value="GEVED"/>
</dbReference>
<name>A0A1H5WSV7_9FLAO</name>
<feature type="domain" description="Fibronectin type-III" evidence="2">
    <location>
        <begin position="542"/>
        <end position="636"/>
    </location>
</feature>
<dbReference type="OrthoDB" id="1652165at2"/>
<evidence type="ECO:0000313" key="4">
    <source>
        <dbReference type="Proteomes" id="UP000236737"/>
    </source>
</evidence>
<accession>A0A1H5WSV7</accession>
<dbReference type="Gene3D" id="2.60.120.260">
    <property type="entry name" value="Galactose-binding domain-like"/>
    <property type="match status" value="1"/>
</dbReference>
<organism evidence="3 4">
    <name type="scientific">Flavobacterium urumqiense</name>
    <dbReference type="NCBI Taxonomy" id="935224"/>
    <lineage>
        <taxon>Bacteria</taxon>
        <taxon>Pseudomonadati</taxon>
        <taxon>Bacteroidota</taxon>
        <taxon>Flavobacteriia</taxon>
        <taxon>Flavobacteriales</taxon>
        <taxon>Flavobacteriaceae</taxon>
        <taxon>Flavobacterium</taxon>
    </lineage>
</organism>
<feature type="domain" description="Fibronectin type-III" evidence="2">
    <location>
        <begin position="269"/>
        <end position="364"/>
    </location>
</feature>
<gene>
    <name evidence="3" type="ORF">SAMN04488130_10533</name>
</gene>
<dbReference type="InterPro" id="IPR036116">
    <property type="entry name" value="FN3_sf"/>
</dbReference>
<protein>
    <recommendedName>
        <fullName evidence="2">Fibronectin type-III domain-containing protein</fullName>
    </recommendedName>
</protein>
<dbReference type="Proteomes" id="UP000236737">
    <property type="component" value="Unassembled WGS sequence"/>
</dbReference>
<dbReference type="RefSeq" id="WP_103999607.1">
    <property type="nucleotide sequence ID" value="NZ_FNVP01000005.1"/>
</dbReference>
<dbReference type="Pfam" id="PF20009">
    <property type="entry name" value="GEVED"/>
    <property type="match status" value="2"/>
</dbReference>
<reference evidence="4" key="1">
    <citation type="submission" date="2016-10" db="EMBL/GenBank/DDBJ databases">
        <authorList>
            <person name="Varghese N."/>
            <person name="Submissions S."/>
        </authorList>
    </citation>
    <scope>NUCLEOTIDE SEQUENCE [LARGE SCALE GENOMIC DNA]</scope>
    <source>
        <strain evidence="4">CGMCC 1.9230</strain>
    </source>
</reference>
<dbReference type="EMBL" id="FNVP01000005">
    <property type="protein sequence ID" value="SEG02393.1"/>
    <property type="molecule type" value="Genomic_DNA"/>
</dbReference>
<feature type="region of interest" description="Disordered" evidence="1">
    <location>
        <begin position="208"/>
        <end position="256"/>
    </location>
</feature>